<evidence type="ECO:0000256" key="1">
    <source>
        <dbReference type="ARBA" id="ARBA00022737"/>
    </source>
</evidence>
<feature type="region of interest" description="Disordered" evidence="2">
    <location>
        <begin position="159"/>
        <end position="185"/>
    </location>
</feature>
<reference evidence="4 5" key="1">
    <citation type="submission" date="2019-01" db="EMBL/GenBank/DDBJ databases">
        <authorList>
            <person name="Sayadi A."/>
        </authorList>
    </citation>
    <scope>NUCLEOTIDE SEQUENCE [LARGE SCALE GENOMIC DNA]</scope>
</reference>
<dbReference type="AlphaFoldDB" id="A0A653DV37"/>
<evidence type="ECO:0000256" key="2">
    <source>
        <dbReference type="SAM" id="MobiDB-lite"/>
    </source>
</evidence>
<feature type="compositionally biased region" description="Polar residues" evidence="2">
    <location>
        <begin position="174"/>
        <end position="185"/>
    </location>
</feature>
<dbReference type="PANTHER" id="PTHR13817">
    <property type="entry name" value="TITIN"/>
    <property type="match status" value="1"/>
</dbReference>
<dbReference type="Pfam" id="PF00041">
    <property type="entry name" value="fn3"/>
    <property type="match status" value="1"/>
</dbReference>
<dbReference type="InterPro" id="IPR003961">
    <property type="entry name" value="FN3_dom"/>
</dbReference>
<keyword evidence="5" id="KW-1185">Reference proteome</keyword>
<evidence type="ECO:0000259" key="3">
    <source>
        <dbReference type="PROSITE" id="PS50853"/>
    </source>
</evidence>
<protein>
    <recommendedName>
        <fullName evidence="3">Fibronectin type-III domain-containing protein</fullName>
    </recommendedName>
</protein>
<feature type="domain" description="Fibronectin type-III" evidence="3">
    <location>
        <begin position="1"/>
        <end position="40"/>
    </location>
</feature>
<dbReference type="Proteomes" id="UP000410492">
    <property type="component" value="Unassembled WGS sequence"/>
</dbReference>
<dbReference type="PROSITE" id="PS50853">
    <property type="entry name" value="FN3"/>
    <property type="match status" value="2"/>
</dbReference>
<dbReference type="Gene3D" id="2.60.40.10">
    <property type="entry name" value="Immunoglobulins"/>
    <property type="match status" value="2"/>
</dbReference>
<dbReference type="PANTHER" id="PTHR13817:SF73">
    <property type="entry name" value="FIBRONECTIN TYPE-III DOMAIN-CONTAINING PROTEIN"/>
    <property type="match status" value="1"/>
</dbReference>
<dbReference type="InterPro" id="IPR050964">
    <property type="entry name" value="Striated_Muscle_Regulatory"/>
</dbReference>
<gene>
    <name evidence="4" type="ORF">CALMAC_LOCUS20393</name>
</gene>
<dbReference type="EMBL" id="CAACVG010014721">
    <property type="protein sequence ID" value="VEN63610.1"/>
    <property type="molecule type" value="Genomic_DNA"/>
</dbReference>
<feature type="domain" description="Fibronectin type-III" evidence="3">
    <location>
        <begin position="44"/>
        <end position="135"/>
    </location>
</feature>
<dbReference type="SMART" id="SM00060">
    <property type="entry name" value="FN3"/>
    <property type="match status" value="1"/>
</dbReference>
<evidence type="ECO:0000313" key="4">
    <source>
        <dbReference type="EMBL" id="VEN63610.1"/>
    </source>
</evidence>
<keyword evidence="1" id="KW-0677">Repeat</keyword>
<organism evidence="4 5">
    <name type="scientific">Callosobruchus maculatus</name>
    <name type="common">Southern cowpea weevil</name>
    <name type="synonym">Pulse bruchid</name>
    <dbReference type="NCBI Taxonomy" id="64391"/>
    <lineage>
        <taxon>Eukaryota</taxon>
        <taxon>Metazoa</taxon>
        <taxon>Ecdysozoa</taxon>
        <taxon>Arthropoda</taxon>
        <taxon>Hexapoda</taxon>
        <taxon>Insecta</taxon>
        <taxon>Pterygota</taxon>
        <taxon>Neoptera</taxon>
        <taxon>Endopterygota</taxon>
        <taxon>Coleoptera</taxon>
        <taxon>Polyphaga</taxon>
        <taxon>Cucujiformia</taxon>
        <taxon>Chrysomeloidea</taxon>
        <taxon>Chrysomelidae</taxon>
        <taxon>Bruchinae</taxon>
        <taxon>Bruchini</taxon>
        <taxon>Callosobruchus</taxon>
    </lineage>
</organism>
<sequence>MSRPNTASSTSSDYIFRLRVKNEDGTSPWSEDVTYRTLPDRPARPSKPVVKGRIHAHSFKLKWEPPADTGGAKITRYLLEVNSGSGYEPVYSGPETEAICDRLTPGTTYQLRVCCQSIGGQSDYSDPCTVTTDAISPGRCPPPRPVGRPRPTAAHLRWAEPDYNGGAPVLDYEASSTRTRSANAW</sequence>
<dbReference type="InterPro" id="IPR013783">
    <property type="entry name" value="Ig-like_fold"/>
</dbReference>
<accession>A0A653DV37</accession>
<dbReference type="CDD" id="cd00063">
    <property type="entry name" value="FN3"/>
    <property type="match status" value="2"/>
</dbReference>
<proteinExistence type="predicted"/>
<dbReference type="OrthoDB" id="443915at2759"/>
<dbReference type="InterPro" id="IPR036116">
    <property type="entry name" value="FN3_sf"/>
</dbReference>
<dbReference type="FunFam" id="2.60.40.10:FF:000373">
    <property type="entry name" value="fibronectin type-III domain-containing protein 3A isoform X1"/>
    <property type="match status" value="1"/>
</dbReference>
<evidence type="ECO:0000313" key="5">
    <source>
        <dbReference type="Proteomes" id="UP000410492"/>
    </source>
</evidence>
<name>A0A653DV37_CALMS</name>
<dbReference type="SUPFAM" id="SSF49265">
    <property type="entry name" value="Fibronectin type III"/>
    <property type="match status" value="1"/>
</dbReference>